<keyword evidence="2" id="KW-1185">Reference proteome</keyword>
<comment type="caution">
    <text evidence="1">The sequence shown here is derived from an EMBL/GenBank/DDBJ whole genome shotgun (WGS) entry which is preliminary data.</text>
</comment>
<accession>A0ACC3D3Z7</accession>
<reference evidence="1" key="1">
    <citation type="submission" date="2024-09" db="EMBL/GenBank/DDBJ databases">
        <title>Black Yeasts Isolated from many extreme environments.</title>
        <authorList>
            <person name="Coleine C."/>
            <person name="Stajich J.E."/>
            <person name="Selbmann L."/>
        </authorList>
    </citation>
    <scope>NUCLEOTIDE SEQUENCE</scope>
    <source>
        <strain evidence="1">CCFEE 5737</strain>
    </source>
</reference>
<name>A0ACC3D3Z7_9PEZI</name>
<protein>
    <submittedName>
        <fullName evidence="1">Uncharacterized protein</fullName>
    </submittedName>
</protein>
<dbReference type="EMBL" id="JAWDJW010007966">
    <property type="protein sequence ID" value="KAK3061251.1"/>
    <property type="molecule type" value="Genomic_DNA"/>
</dbReference>
<dbReference type="Proteomes" id="UP001186974">
    <property type="component" value="Unassembled WGS sequence"/>
</dbReference>
<organism evidence="1 2">
    <name type="scientific">Coniosporium uncinatum</name>
    <dbReference type="NCBI Taxonomy" id="93489"/>
    <lineage>
        <taxon>Eukaryota</taxon>
        <taxon>Fungi</taxon>
        <taxon>Dikarya</taxon>
        <taxon>Ascomycota</taxon>
        <taxon>Pezizomycotina</taxon>
        <taxon>Dothideomycetes</taxon>
        <taxon>Dothideomycetes incertae sedis</taxon>
        <taxon>Coniosporium</taxon>
    </lineage>
</organism>
<evidence type="ECO:0000313" key="1">
    <source>
        <dbReference type="EMBL" id="KAK3061251.1"/>
    </source>
</evidence>
<gene>
    <name evidence="1" type="ORF">LTS18_006683</name>
</gene>
<sequence>MDQGTITTSQPTKKRTLDEYFGQAKRPKPTPDSKSPSTYDLRATLSPLPAPLIPATHSFPLPEADLSVPGLSLVHKFITPAEQSPIINFLSTQPWRTDLARRTIHYGGTYCLMPPRNASPAERAAIERTIITAAPIPHELQGIIDRMVSHGLYRNDKKPAYCIVNEYLPGHGISAHVENFRFDEPVCSLTLGDGDFMRFHELSQPDDGSVRSGKAAKAQKTGRRKDVWLSSGSLVVLSGDARWRWQHEIVRGKSKGNGKGWKRVSLTFRVEK</sequence>
<proteinExistence type="predicted"/>
<evidence type="ECO:0000313" key="2">
    <source>
        <dbReference type="Proteomes" id="UP001186974"/>
    </source>
</evidence>